<dbReference type="Proteomes" id="UP000095332">
    <property type="component" value="Unassembled WGS sequence"/>
</dbReference>
<dbReference type="RefSeq" id="WP_164497358.1">
    <property type="nucleotide sequence ID" value="NZ_CAJSZN010000010.1"/>
</dbReference>
<name>A0A174R0R3_PARDI</name>
<dbReference type="EMBL" id="CP051672">
    <property type="protein sequence ID" value="QJE30401.1"/>
    <property type="molecule type" value="Genomic_DNA"/>
</dbReference>
<evidence type="ECO:0000313" key="1">
    <source>
        <dbReference type="EMBL" id="CUP77741.1"/>
    </source>
</evidence>
<gene>
    <name evidence="1" type="ORF">ERS852560_00680</name>
    <name evidence="2" type="ORF">HHO38_19885</name>
</gene>
<evidence type="ECO:0008006" key="5">
    <source>
        <dbReference type="Google" id="ProtNLM"/>
    </source>
</evidence>
<reference evidence="2 4" key="2">
    <citation type="submission" date="2020-04" db="EMBL/GenBank/DDBJ databases">
        <title>Complete Genomes and Methylome analysis of CBBP consortium that reverse antibiotic-induced susceptibility to vancomycin-resistant Enterococcus faecium infection.</title>
        <authorList>
            <person name="Fomenkov A."/>
            <person name="Zhang Z."/>
            <person name="Pamer E."/>
            <person name="Roberts R.J."/>
        </authorList>
    </citation>
    <scope>NUCLEOTIDE SEQUENCE [LARGE SCALE GENOMIC DNA]</scope>
    <source>
        <strain evidence="4">CBBP</strain>
        <strain evidence="2">CBBP-1</strain>
    </source>
</reference>
<dbReference type="EMBL" id="CZBM01000002">
    <property type="protein sequence ID" value="CUP77741.1"/>
    <property type="molecule type" value="Genomic_DNA"/>
</dbReference>
<protein>
    <recommendedName>
        <fullName evidence="5">Bacteriocin</fullName>
    </recommendedName>
</protein>
<evidence type="ECO:0000313" key="3">
    <source>
        <dbReference type="Proteomes" id="UP000095332"/>
    </source>
</evidence>
<dbReference type="AlphaFoldDB" id="A0A174R0R3"/>
<evidence type="ECO:0000313" key="2">
    <source>
        <dbReference type="EMBL" id="QJE30401.1"/>
    </source>
</evidence>
<reference evidence="1 3" key="1">
    <citation type="submission" date="2015-09" db="EMBL/GenBank/DDBJ databases">
        <authorList>
            <consortium name="Pathogen Informatics"/>
        </authorList>
    </citation>
    <scope>NUCLEOTIDE SEQUENCE [LARGE SCALE GENOMIC DNA]</scope>
    <source>
        <strain evidence="1 3">2789STDY5834948</strain>
    </source>
</reference>
<organism evidence="1 3">
    <name type="scientific">Parabacteroides distasonis</name>
    <dbReference type="NCBI Taxonomy" id="823"/>
    <lineage>
        <taxon>Bacteria</taxon>
        <taxon>Pseudomonadati</taxon>
        <taxon>Bacteroidota</taxon>
        <taxon>Bacteroidia</taxon>
        <taxon>Bacteroidales</taxon>
        <taxon>Tannerellaceae</taxon>
        <taxon>Parabacteroides</taxon>
    </lineage>
</organism>
<accession>A0A174R0R3</accession>
<proteinExistence type="predicted"/>
<dbReference type="Proteomes" id="UP000501982">
    <property type="component" value="Chromosome"/>
</dbReference>
<evidence type="ECO:0000313" key="4">
    <source>
        <dbReference type="Proteomes" id="UP000501982"/>
    </source>
</evidence>
<sequence length="48" mass="5715">METGDLLSKEELSAIKGGGWVYDEETDEWYWIEDGRKVPYSFNIHEKY</sequence>